<keyword evidence="4" id="KW-0472">Membrane</keyword>
<reference evidence="5" key="2">
    <citation type="submission" date="2019-07" db="EMBL/GenBank/DDBJ databases">
        <authorList>
            <person name="Seetharam A."/>
            <person name="Woodhouse M."/>
            <person name="Cannon E."/>
        </authorList>
    </citation>
    <scope>NUCLEOTIDE SEQUENCE [LARGE SCALE GENOMIC DNA]</scope>
    <source>
        <strain evidence="5">cv. B73</strain>
    </source>
</reference>
<dbReference type="Proteomes" id="UP000007305">
    <property type="component" value="Chromosome 2"/>
</dbReference>
<evidence type="ECO:0000313" key="5">
    <source>
        <dbReference type="EnsemblPlants" id="Zm00001eb086040_P001"/>
    </source>
</evidence>
<keyword evidence="7" id="KW-1267">Proteomics identification</keyword>
<evidence type="ECO:0000256" key="1">
    <source>
        <dbReference type="ARBA" id="ARBA00004141"/>
    </source>
</evidence>
<dbReference type="GO" id="GO:0042721">
    <property type="term" value="C:TIM22 mitochondrial import inner membrane insertion complex"/>
    <property type="evidence" value="ECO:0007669"/>
    <property type="project" value="InterPro"/>
</dbReference>
<name>A0A804MHL2_MAIZE</name>
<accession>A0A804MHL2</accession>
<keyword evidence="3" id="KW-1133">Transmembrane helix</keyword>
<reference evidence="5" key="3">
    <citation type="submission" date="2021-05" db="UniProtKB">
        <authorList>
            <consortium name="EnsemblPlants"/>
        </authorList>
    </citation>
    <scope>IDENTIFICATION</scope>
    <source>
        <strain evidence="5">cv. B73</strain>
    </source>
</reference>
<sequence length="227" mass="23847">MAAPTDEAAGSGTPGSTDSFLADWRERIILPAVAAGESSPFPSSFTFLGSGPALGRRSSFKFCRFGCCAGVLGAAFGLLSRHRARLGAARAAVTYAANLAIVAGCYGGARELARDARATTPDDPMNSVVGGLASGAVLGRIQGGHFGAVKYAVTFAAAGTALDYAALKLAPEWHSLKEQLSEKKDWFTLPEWSPIQVLDEEALAKKKAREEKLFAQRALGKLDKEDP</sequence>
<dbReference type="OrthoDB" id="1913277at2759"/>
<evidence type="ECO:0000256" key="4">
    <source>
        <dbReference type="ARBA" id="ARBA00023136"/>
    </source>
</evidence>
<evidence type="ECO:0000256" key="2">
    <source>
        <dbReference type="ARBA" id="ARBA00022692"/>
    </source>
</evidence>
<dbReference type="InParanoid" id="A0A804MHL2"/>
<dbReference type="InterPro" id="IPR039175">
    <property type="entry name" value="TIM22"/>
</dbReference>
<dbReference type="EnsemblPlants" id="Zm00001eb086040_T001">
    <property type="protein sequence ID" value="Zm00001eb086040_P001"/>
    <property type="gene ID" value="Zm00001eb086040"/>
</dbReference>
<dbReference type="PANTHER" id="PTHR14110">
    <property type="entry name" value="MITOCHONDRIAL IMPORT INNER MEMBRANE TRANSLOCASE SUBUNIT TIM22"/>
    <property type="match status" value="1"/>
</dbReference>
<dbReference type="FunCoup" id="A0A804MHL2">
    <property type="interactions" value="2609"/>
</dbReference>
<reference evidence="6" key="1">
    <citation type="submission" date="2015-12" db="EMBL/GenBank/DDBJ databases">
        <title>Update maize B73 reference genome by single molecule sequencing technologies.</title>
        <authorList>
            <consortium name="Maize Genome Sequencing Project"/>
            <person name="Ware D."/>
        </authorList>
    </citation>
    <scope>NUCLEOTIDE SEQUENCE [LARGE SCALE GENOMIC DNA]</scope>
    <source>
        <strain evidence="6">cv. B73</strain>
    </source>
</reference>
<dbReference type="AlphaFoldDB" id="A0A804MHL2"/>
<evidence type="ECO:0000256" key="3">
    <source>
        <dbReference type="ARBA" id="ARBA00022989"/>
    </source>
</evidence>
<dbReference type="PANTHER" id="PTHR14110:SF10">
    <property type="entry name" value="OS04G0376100 PROTEIN"/>
    <property type="match status" value="1"/>
</dbReference>
<gene>
    <name evidence="5" type="primary">LOC100284331</name>
</gene>
<evidence type="ECO:0000313" key="6">
    <source>
        <dbReference type="Proteomes" id="UP000007305"/>
    </source>
</evidence>
<comment type="subcellular location">
    <subcellularLocation>
        <location evidence="1">Membrane</location>
        <topology evidence="1">Multi-pass membrane protein</topology>
    </subcellularLocation>
</comment>
<dbReference type="Gramene" id="Zm00001eb086040_T001">
    <property type="protein sequence ID" value="Zm00001eb086040_P001"/>
    <property type="gene ID" value="Zm00001eb086040"/>
</dbReference>
<protein>
    <recommendedName>
        <fullName evidence="8">Mitochondrial import inner membrane translocase subunit Tim17/Tim22/Tim23 family protein</fullName>
    </recommendedName>
</protein>
<keyword evidence="6" id="KW-1185">Reference proteome</keyword>
<dbReference type="GO" id="GO:0045039">
    <property type="term" value="P:protein insertion into mitochondrial inner membrane"/>
    <property type="evidence" value="ECO:0007669"/>
    <property type="project" value="InterPro"/>
</dbReference>
<organism evidence="5 6">
    <name type="scientific">Zea mays</name>
    <name type="common">Maize</name>
    <dbReference type="NCBI Taxonomy" id="4577"/>
    <lineage>
        <taxon>Eukaryota</taxon>
        <taxon>Viridiplantae</taxon>
        <taxon>Streptophyta</taxon>
        <taxon>Embryophyta</taxon>
        <taxon>Tracheophyta</taxon>
        <taxon>Spermatophyta</taxon>
        <taxon>Magnoliopsida</taxon>
        <taxon>Liliopsida</taxon>
        <taxon>Poales</taxon>
        <taxon>Poaceae</taxon>
        <taxon>PACMAD clade</taxon>
        <taxon>Panicoideae</taxon>
        <taxon>Andropogonodae</taxon>
        <taxon>Andropogoneae</taxon>
        <taxon>Tripsacinae</taxon>
        <taxon>Zea</taxon>
    </lineage>
</organism>
<keyword evidence="2" id="KW-0812">Transmembrane</keyword>
<proteinExistence type="evidence at protein level"/>
<evidence type="ECO:0008006" key="8">
    <source>
        <dbReference type="Google" id="ProtNLM"/>
    </source>
</evidence>
<evidence type="ECO:0007829" key="7">
    <source>
        <dbReference type="PeptideAtlas" id="A0A804MHL2"/>
    </source>
</evidence>